<name>A0A1X0A5C7_MYCAN</name>
<evidence type="ECO:0000256" key="1">
    <source>
        <dbReference type="ARBA" id="ARBA00001974"/>
    </source>
</evidence>
<dbReference type="InterPro" id="IPR036250">
    <property type="entry name" value="AcylCo_DH-like_C"/>
</dbReference>
<dbReference type="InterPro" id="IPR009075">
    <property type="entry name" value="AcylCo_DH/oxidase_C"/>
</dbReference>
<dbReference type="InterPro" id="IPR037069">
    <property type="entry name" value="AcylCoA_DH/ox_N_sf"/>
</dbReference>
<evidence type="ECO:0000256" key="3">
    <source>
        <dbReference type="ARBA" id="ARBA00022630"/>
    </source>
</evidence>
<evidence type="ECO:0000256" key="5">
    <source>
        <dbReference type="RuleBase" id="RU362125"/>
    </source>
</evidence>
<protein>
    <submittedName>
        <fullName evidence="10">Acyl-CoA dehydrogenase</fullName>
    </submittedName>
</protein>
<comment type="caution">
    <text evidence="10">The sequence shown here is derived from an EMBL/GenBank/DDBJ whole genome shotgun (WGS) entry which is preliminary data.</text>
</comment>
<dbReference type="Pfam" id="PF02770">
    <property type="entry name" value="Acyl-CoA_dh_M"/>
    <property type="match status" value="1"/>
</dbReference>
<dbReference type="InterPro" id="IPR046373">
    <property type="entry name" value="Acyl-CoA_Oxase/DH_mid-dom_sf"/>
</dbReference>
<proteinExistence type="inferred from homology"/>
<evidence type="ECO:0000259" key="9">
    <source>
        <dbReference type="Pfam" id="PF02771"/>
    </source>
</evidence>
<evidence type="ECO:0000256" key="4">
    <source>
        <dbReference type="ARBA" id="ARBA00022827"/>
    </source>
</evidence>
<feature type="domain" description="Acyl-CoA dehydrogenase/oxidase C-terminal" evidence="7">
    <location>
        <begin position="265"/>
        <end position="415"/>
    </location>
</feature>
<dbReference type="Proteomes" id="UP000192284">
    <property type="component" value="Unassembled WGS sequence"/>
</dbReference>
<dbReference type="AlphaFoldDB" id="A0A1X0A5C7"/>
<dbReference type="InterPro" id="IPR006091">
    <property type="entry name" value="Acyl-CoA_Oxase/DH_mid-dom"/>
</dbReference>
<dbReference type="InterPro" id="IPR009100">
    <property type="entry name" value="AcylCoA_DH/oxidase_NM_dom_sf"/>
</dbReference>
<keyword evidence="4 5" id="KW-0274">FAD</keyword>
<evidence type="ECO:0000313" key="10">
    <source>
        <dbReference type="EMBL" id="ORA25281.1"/>
    </source>
</evidence>
<dbReference type="Pfam" id="PF02771">
    <property type="entry name" value="Acyl-CoA_dh_N"/>
    <property type="match status" value="1"/>
</dbReference>
<dbReference type="InterPro" id="IPR006089">
    <property type="entry name" value="Acyl-CoA_DH_CS"/>
</dbReference>
<dbReference type="Pfam" id="PF00441">
    <property type="entry name" value="Acyl-CoA_dh_1"/>
    <property type="match status" value="1"/>
</dbReference>
<comment type="similarity">
    <text evidence="2 5">Belongs to the acyl-CoA dehydrogenase family.</text>
</comment>
<accession>A0A1X0A5C7</accession>
<keyword evidence="11" id="KW-1185">Reference proteome</keyword>
<gene>
    <name evidence="10" type="ORF">BST12_03055</name>
</gene>
<dbReference type="RefSeq" id="WP_083111538.1">
    <property type="nucleotide sequence ID" value="NZ_JACKTS010000031.1"/>
</dbReference>
<sequence>MIEWSDTDLMVRDTVRQFIDKEVRPHLDELEAGALSPYPIMRKLFSQFGLDVMIAEQVKTMLDRERTKEAGSGPPSEKPDSSGGFGIGAQASMAAVLVSELAGVSIGLLSTVAVSLGLGAATIMSRGTLAQKERWLLDLMTLEKIAAWAITEPDSGSDAFGGMKTYVKRDGADYILNGQKTFITNGPFADVLVVYAKLDDGDPTVDRRNRPVLVFVLDAGMPGLTQGKPFKKMGMMSSPTGELFFDNVRLTPDRLLGQSERHSEGDGRDSARANFAVERLGVALMALGIINECHRLCVDYAKTRTLWGKNIGQFQLIQLKLAKMEVARINVQNMVFATIERLRAGKEPTLAEASAIKLYSSEAATDVAMDAVQLFGGNGYMAEYRVEQLARDAKSLMIYAGSNEVQITHIAKGLLSS</sequence>
<dbReference type="OrthoDB" id="8876745at2"/>
<dbReference type="Gene3D" id="2.40.110.10">
    <property type="entry name" value="Butyryl-CoA Dehydrogenase, subunit A, domain 2"/>
    <property type="match status" value="1"/>
</dbReference>
<dbReference type="Gene3D" id="1.20.140.10">
    <property type="entry name" value="Butyryl-CoA Dehydrogenase, subunit A, domain 3"/>
    <property type="match status" value="1"/>
</dbReference>
<dbReference type="SUPFAM" id="SSF56645">
    <property type="entry name" value="Acyl-CoA dehydrogenase NM domain-like"/>
    <property type="match status" value="1"/>
</dbReference>
<evidence type="ECO:0000313" key="11">
    <source>
        <dbReference type="Proteomes" id="UP000192284"/>
    </source>
</evidence>
<feature type="domain" description="Acyl-CoA dehydrogenase/oxidase N-terminal" evidence="9">
    <location>
        <begin position="80"/>
        <end position="141"/>
    </location>
</feature>
<dbReference type="EMBL" id="MVHE01000003">
    <property type="protein sequence ID" value="ORA25281.1"/>
    <property type="molecule type" value="Genomic_DNA"/>
</dbReference>
<evidence type="ECO:0000256" key="2">
    <source>
        <dbReference type="ARBA" id="ARBA00009347"/>
    </source>
</evidence>
<dbReference type="FunFam" id="1.20.140.10:FF:000040">
    <property type="entry name" value="Acyl-CoA dehydrogenase FadE21"/>
    <property type="match status" value="1"/>
</dbReference>
<dbReference type="PANTHER" id="PTHR43884">
    <property type="entry name" value="ACYL-COA DEHYDROGENASE"/>
    <property type="match status" value="1"/>
</dbReference>
<keyword evidence="5" id="KW-0560">Oxidoreductase</keyword>
<evidence type="ECO:0000256" key="6">
    <source>
        <dbReference type="SAM" id="MobiDB-lite"/>
    </source>
</evidence>
<keyword evidence="3 5" id="KW-0285">Flavoprotein</keyword>
<dbReference type="Gene3D" id="1.10.540.10">
    <property type="entry name" value="Acyl-CoA dehydrogenase/oxidase, N-terminal domain"/>
    <property type="match status" value="1"/>
</dbReference>
<feature type="region of interest" description="Disordered" evidence="6">
    <location>
        <begin position="64"/>
        <end position="84"/>
    </location>
</feature>
<evidence type="ECO:0000259" key="7">
    <source>
        <dbReference type="Pfam" id="PF00441"/>
    </source>
</evidence>
<comment type="cofactor">
    <cofactor evidence="1 5">
        <name>FAD</name>
        <dbReference type="ChEBI" id="CHEBI:57692"/>
    </cofactor>
</comment>
<dbReference type="PANTHER" id="PTHR43884:SF12">
    <property type="entry name" value="ISOVALERYL-COA DEHYDROGENASE, MITOCHONDRIAL-RELATED"/>
    <property type="match status" value="1"/>
</dbReference>
<organism evidence="10 11">
    <name type="scientific">Mycobacterium angelicum</name>
    <dbReference type="NCBI Taxonomy" id="470074"/>
    <lineage>
        <taxon>Bacteria</taxon>
        <taxon>Bacillati</taxon>
        <taxon>Actinomycetota</taxon>
        <taxon>Actinomycetes</taxon>
        <taxon>Mycobacteriales</taxon>
        <taxon>Mycobacteriaceae</taxon>
        <taxon>Mycobacterium</taxon>
    </lineage>
</organism>
<evidence type="ECO:0000259" key="8">
    <source>
        <dbReference type="Pfam" id="PF02770"/>
    </source>
</evidence>
<feature type="domain" description="Acyl-CoA oxidase/dehydrogenase middle" evidence="8">
    <location>
        <begin position="147"/>
        <end position="248"/>
    </location>
</feature>
<dbReference type="SUPFAM" id="SSF47203">
    <property type="entry name" value="Acyl-CoA dehydrogenase C-terminal domain-like"/>
    <property type="match status" value="1"/>
</dbReference>
<dbReference type="InterPro" id="IPR013786">
    <property type="entry name" value="AcylCoA_DH/ox_N"/>
</dbReference>
<dbReference type="GO" id="GO:0003995">
    <property type="term" value="F:acyl-CoA dehydrogenase activity"/>
    <property type="evidence" value="ECO:0007669"/>
    <property type="project" value="InterPro"/>
</dbReference>
<dbReference type="PROSITE" id="PS00072">
    <property type="entry name" value="ACYL_COA_DH_1"/>
    <property type="match status" value="1"/>
</dbReference>
<dbReference type="GO" id="GO:0050660">
    <property type="term" value="F:flavin adenine dinucleotide binding"/>
    <property type="evidence" value="ECO:0007669"/>
    <property type="project" value="InterPro"/>
</dbReference>
<reference evidence="10 11" key="1">
    <citation type="submission" date="2017-02" db="EMBL/GenBank/DDBJ databases">
        <title>The new phylogeny of genus Mycobacterium.</title>
        <authorList>
            <person name="Tortoli E."/>
            <person name="Trovato A."/>
            <person name="Cirillo D.M."/>
        </authorList>
    </citation>
    <scope>NUCLEOTIDE SEQUENCE [LARGE SCALE GENOMIC DNA]</scope>
    <source>
        <strain evidence="10 11">DSM 45057</strain>
    </source>
</reference>